<dbReference type="InterPro" id="IPR021878">
    <property type="entry name" value="TgpA_N"/>
</dbReference>
<evidence type="ECO:0000313" key="5">
    <source>
        <dbReference type="Proteomes" id="UP001204953"/>
    </source>
</evidence>
<protein>
    <submittedName>
        <fullName evidence="4">DUF3488 and DUF4129 domain-containing transglutaminase family protein</fullName>
    </submittedName>
</protein>
<feature type="transmembrane region" description="Helical" evidence="2">
    <location>
        <begin position="35"/>
        <end position="54"/>
    </location>
</feature>
<feature type="transmembrane region" description="Helical" evidence="2">
    <location>
        <begin position="209"/>
        <end position="227"/>
    </location>
</feature>
<keyword evidence="2" id="KW-0472">Membrane</keyword>
<dbReference type="Pfam" id="PF01841">
    <property type="entry name" value="Transglut_core"/>
    <property type="match status" value="1"/>
</dbReference>
<sequence length="775" mass="87694">MSNTSGTRHSQGLLSFNQLWHRLQRMPPPKTENSIWLRVLVQGLVIIGIVATDIAADTQMSFWAVPLSIVGAIWSWYRRSNRNIAVKFFLAMGMLLSMGSFFQNLLGNLNDTRLVLAQLLIQVQVLHSFDLPRRKDLGYSMVIGLILLGVAGTLSQTLAFAPLLLVFLAIALPVLILDYQSRLGLAPQPKRQKSPTKGKPSSLLSFKRLSLFLLVIIGLGLAIFALMPRFPGYQLQTFPVSAPIELKNKNFESTNRGIVNPGYGRNGKEGSGGSGKDKSSGPGEMDEAFYYGFGSKINQNLRGELKPKVVLRVRSQAPGFWRVQAFDHYTGQGWEISREDKVQEVTRPPWSYRFQLYPTVFNIGRTKEVIQSYTAVSELPNIIPALSYPKELFFPTEEIAIDTEGSLRSPLGLLEGLTYTVVSDVPLRDRTRLQNSPNDYPNTIKQYYLDVPPEIADRVRQKAEQILAKSPNPFTSSYEKVLYLTQALKQLYRIPEDPFGFPYLGENEDLVESFLFKQEGGYPDHFSTALTIMLRSLGIPARLVVGFGTGQFNPFTGLYIVKNVDAYAMTEVYFPNYGWFAFDPIPGHELFPPSVEDTEYFGVLQQFWKWIAGWLPSPVTSFVGALWNRIIGFIIGGIVWLWRIFSSGWVGLFTGLISAIALGFIGWLGWGQFQAWRYRRWLAKLPPMESLYQQMLKVLGTKGYIKHPAQTPLEYASSIRQQQPDDSADAIEEISHAYVRWRYGLVTPNIQELRVRLRDLVKSNQRLENKRIARS</sequence>
<dbReference type="InterPro" id="IPR038765">
    <property type="entry name" value="Papain-like_cys_pep_sf"/>
</dbReference>
<feature type="transmembrane region" description="Helical" evidence="2">
    <location>
        <begin position="60"/>
        <end position="77"/>
    </location>
</feature>
<dbReference type="InterPro" id="IPR052901">
    <property type="entry name" value="Bact_TGase-like"/>
</dbReference>
<gene>
    <name evidence="4" type="ORF">NJ959_24805</name>
</gene>
<keyword evidence="2" id="KW-1133">Transmembrane helix</keyword>
<dbReference type="EMBL" id="JAMZMM010000370">
    <property type="protein sequence ID" value="MCP2731653.1"/>
    <property type="molecule type" value="Genomic_DNA"/>
</dbReference>
<feature type="transmembrane region" description="Helical" evidence="2">
    <location>
        <begin position="648"/>
        <end position="670"/>
    </location>
</feature>
<organism evidence="4 5">
    <name type="scientific">Limnofasciculus baicalensis BBK-W-15</name>
    <dbReference type="NCBI Taxonomy" id="2699891"/>
    <lineage>
        <taxon>Bacteria</taxon>
        <taxon>Bacillati</taxon>
        <taxon>Cyanobacteriota</taxon>
        <taxon>Cyanophyceae</taxon>
        <taxon>Coleofasciculales</taxon>
        <taxon>Coleofasciculaceae</taxon>
        <taxon>Limnofasciculus</taxon>
        <taxon>Limnofasciculus baicalensis</taxon>
    </lineage>
</organism>
<reference evidence="4" key="1">
    <citation type="submission" date="2022-06" db="EMBL/GenBank/DDBJ databases">
        <title>New cyanobacteria of genus Symplocastrum in benthos of Lake Baikal.</title>
        <authorList>
            <person name="Sorokovikova E."/>
            <person name="Tikhonova I."/>
            <person name="Krasnopeev A."/>
            <person name="Evseev P."/>
            <person name="Gladkikh A."/>
            <person name="Belykh O."/>
        </authorList>
    </citation>
    <scope>NUCLEOTIDE SEQUENCE</scope>
    <source>
        <strain evidence="4">BBK-W-15</strain>
    </source>
</reference>
<dbReference type="AlphaFoldDB" id="A0AAE3KRG4"/>
<feature type="transmembrane region" description="Helical" evidence="2">
    <location>
        <begin position="84"/>
        <end position="102"/>
    </location>
</feature>
<dbReference type="RefSeq" id="WP_254014387.1">
    <property type="nucleotide sequence ID" value="NZ_JAMZMM010000370.1"/>
</dbReference>
<dbReference type="InterPro" id="IPR002931">
    <property type="entry name" value="Transglutaminase-like"/>
</dbReference>
<evidence type="ECO:0000313" key="4">
    <source>
        <dbReference type="EMBL" id="MCP2731653.1"/>
    </source>
</evidence>
<dbReference type="Proteomes" id="UP001204953">
    <property type="component" value="Unassembled WGS sequence"/>
</dbReference>
<dbReference type="Gene3D" id="3.10.620.30">
    <property type="match status" value="1"/>
</dbReference>
<feature type="transmembrane region" description="Helical" evidence="2">
    <location>
        <begin position="143"/>
        <end position="176"/>
    </location>
</feature>
<feature type="region of interest" description="Disordered" evidence="1">
    <location>
        <begin position="257"/>
        <end position="282"/>
    </location>
</feature>
<dbReference type="PANTHER" id="PTHR42736">
    <property type="entry name" value="PROTEIN-GLUTAMINE GAMMA-GLUTAMYLTRANSFERASE"/>
    <property type="match status" value="1"/>
</dbReference>
<evidence type="ECO:0000259" key="3">
    <source>
        <dbReference type="SMART" id="SM00460"/>
    </source>
</evidence>
<dbReference type="PANTHER" id="PTHR42736:SF1">
    <property type="entry name" value="PROTEIN-GLUTAMINE GAMMA-GLUTAMYLTRANSFERASE"/>
    <property type="match status" value="1"/>
</dbReference>
<feature type="domain" description="Transglutaminase-like" evidence="3">
    <location>
        <begin position="515"/>
        <end position="586"/>
    </location>
</feature>
<dbReference type="Pfam" id="PF11992">
    <property type="entry name" value="TgpA_N"/>
    <property type="match status" value="1"/>
</dbReference>
<name>A0AAE3KRG4_9CYAN</name>
<dbReference type="SUPFAM" id="SSF54001">
    <property type="entry name" value="Cysteine proteinases"/>
    <property type="match status" value="1"/>
</dbReference>
<comment type="caution">
    <text evidence="4">The sequence shown here is derived from an EMBL/GenBank/DDBJ whole genome shotgun (WGS) entry which is preliminary data.</text>
</comment>
<dbReference type="InterPro" id="IPR025403">
    <property type="entry name" value="TgpA-like_C"/>
</dbReference>
<evidence type="ECO:0000256" key="1">
    <source>
        <dbReference type="SAM" id="MobiDB-lite"/>
    </source>
</evidence>
<keyword evidence="2" id="KW-0812">Transmembrane</keyword>
<feature type="transmembrane region" description="Helical" evidence="2">
    <location>
        <begin position="619"/>
        <end position="642"/>
    </location>
</feature>
<dbReference type="Pfam" id="PF13559">
    <property type="entry name" value="DUF4129"/>
    <property type="match status" value="1"/>
</dbReference>
<dbReference type="SMART" id="SM00460">
    <property type="entry name" value="TGc"/>
    <property type="match status" value="1"/>
</dbReference>
<proteinExistence type="predicted"/>
<keyword evidence="5" id="KW-1185">Reference proteome</keyword>
<accession>A0AAE3KRG4</accession>
<evidence type="ECO:0000256" key="2">
    <source>
        <dbReference type="SAM" id="Phobius"/>
    </source>
</evidence>